<organism evidence="7 8">
    <name type="scientific">Microbacterium ginsengisoli</name>
    <dbReference type="NCBI Taxonomy" id="400772"/>
    <lineage>
        <taxon>Bacteria</taxon>
        <taxon>Bacillati</taxon>
        <taxon>Actinomycetota</taxon>
        <taxon>Actinomycetes</taxon>
        <taxon>Micrococcales</taxon>
        <taxon>Microbacteriaceae</taxon>
        <taxon>Microbacterium</taxon>
    </lineage>
</organism>
<dbReference type="GO" id="GO:0003677">
    <property type="term" value="F:DNA binding"/>
    <property type="evidence" value="ECO:0007669"/>
    <property type="project" value="UniProtKB-KW"/>
</dbReference>
<dbReference type="Pfam" id="PF07739">
    <property type="entry name" value="TipAS"/>
    <property type="match status" value="1"/>
</dbReference>
<proteinExistence type="predicted"/>
<keyword evidence="3" id="KW-0238">DNA-binding</keyword>
<dbReference type="CDD" id="cd01106">
    <property type="entry name" value="HTH_TipAL-Mta"/>
    <property type="match status" value="1"/>
</dbReference>
<dbReference type="EMBL" id="DMNG01000024">
    <property type="protein sequence ID" value="HAN23285.1"/>
    <property type="molecule type" value="Genomic_DNA"/>
</dbReference>
<dbReference type="SUPFAM" id="SSF89082">
    <property type="entry name" value="Antibiotic binding domain of TipA-like multidrug resistance regulators"/>
    <property type="match status" value="1"/>
</dbReference>
<evidence type="ECO:0000256" key="1">
    <source>
        <dbReference type="ARBA" id="ARBA00022491"/>
    </source>
</evidence>
<dbReference type="PANTHER" id="PTHR30204:SF69">
    <property type="entry name" value="MERR-FAMILY TRANSCRIPTIONAL REGULATOR"/>
    <property type="match status" value="1"/>
</dbReference>
<dbReference type="PROSITE" id="PS50937">
    <property type="entry name" value="HTH_MERR_2"/>
    <property type="match status" value="1"/>
</dbReference>
<comment type="caution">
    <text evidence="7">The sequence shown here is derived from an EMBL/GenBank/DDBJ whole genome shotgun (WGS) entry which is preliminary data.</text>
</comment>
<gene>
    <name evidence="7" type="ORF">DCP95_01770</name>
</gene>
<dbReference type="InterPro" id="IPR036244">
    <property type="entry name" value="TipA-like_antibiotic-bd"/>
</dbReference>
<evidence type="ECO:0000256" key="2">
    <source>
        <dbReference type="ARBA" id="ARBA00023015"/>
    </source>
</evidence>
<evidence type="ECO:0000259" key="6">
    <source>
        <dbReference type="PROSITE" id="PS50937"/>
    </source>
</evidence>
<evidence type="ECO:0000313" key="7">
    <source>
        <dbReference type="EMBL" id="HAN23285.1"/>
    </source>
</evidence>
<dbReference type="SUPFAM" id="SSF46955">
    <property type="entry name" value="Putative DNA-binding domain"/>
    <property type="match status" value="1"/>
</dbReference>
<keyword evidence="5" id="KW-0175">Coiled coil</keyword>
<dbReference type="AlphaFoldDB" id="A0A3C1K9E7"/>
<dbReference type="Proteomes" id="UP000257479">
    <property type="component" value="Unassembled WGS sequence"/>
</dbReference>
<dbReference type="PANTHER" id="PTHR30204">
    <property type="entry name" value="REDOX-CYCLING DRUG-SENSING TRANSCRIPTIONAL ACTIVATOR SOXR"/>
    <property type="match status" value="1"/>
</dbReference>
<accession>A0A3C1K9E7</accession>
<evidence type="ECO:0000256" key="5">
    <source>
        <dbReference type="SAM" id="Coils"/>
    </source>
</evidence>
<feature type="domain" description="HTH merR-type" evidence="6">
    <location>
        <begin position="12"/>
        <end position="75"/>
    </location>
</feature>
<name>A0A3C1K9E7_9MICO</name>
<keyword evidence="4" id="KW-0804">Transcription</keyword>
<evidence type="ECO:0000313" key="8">
    <source>
        <dbReference type="Proteomes" id="UP000257479"/>
    </source>
</evidence>
<keyword evidence="2" id="KW-0805">Transcription regulation</keyword>
<feature type="coiled-coil region" evidence="5">
    <location>
        <begin position="80"/>
        <end position="107"/>
    </location>
</feature>
<reference evidence="7 8" key="1">
    <citation type="journal article" date="2018" name="Nat. Biotechnol.">
        <title>A standardized bacterial taxonomy based on genome phylogeny substantially revises the tree of life.</title>
        <authorList>
            <person name="Parks D.H."/>
            <person name="Chuvochina M."/>
            <person name="Waite D.W."/>
            <person name="Rinke C."/>
            <person name="Skarshewski A."/>
            <person name="Chaumeil P.A."/>
            <person name="Hugenholtz P."/>
        </authorList>
    </citation>
    <scope>NUCLEOTIDE SEQUENCE [LARGE SCALE GENOMIC DNA]</scope>
    <source>
        <strain evidence="7">UBA9152</strain>
    </source>
</reference>
<dbReference type="SMART" id="SM00422">
    <property type="entry name" value="HTH_MERR"/>
    <property type="match status" value="1"/>
</dbReference>
<evidence type="ECO:0000256" key="3">
    <source>
        <dbReference type="ARBA" id="ARBA00023125"/>
    </source>
</evidence>
<dbReference type="InterPro" id="IPR000551">
    <property type="entry name" value="MerR-type_HTH_dom"/>
</dbReference>
<dbReference type="GO" id="GO:0003700">
    <property type="term" value="F:DNA-binding transcription factor activity"/>
    <property type="evidence" value="ECO:0007669"/>
    <property type="project" value="InterPro"/>
</dbReference>
<dbReference type="Gene3D" id="1.10.490.50">
    <property type="entry name" value="Antibiotic binding domain of TipA-like multidrug resistance regulators"/>
    <property type="match status" value="1"/>
</dbReference>
<evidence type="ECO:0000256" key="4">
    <source>
        <dbReference type="ARBA" id="ARBA00023163"/>
    </source>
</evidence>
<dbReference type="Gene3D" id="1.10.1660.10">
    <property type="match status" value="1"/>
</dbReference>
<dbReference type="InterPro" id="IPR009061">
    <property type="entry name" value="DNA-bd_dom_put_sf"/>
</dbReference>
<keyword evidence="1" id="KW-0678">Repressor</keyword>
<dbReference type="PRINTS" id="PR00040">
    <property type="entry name" value="HTHMERR"/>
</dbReference>
<sequence>MNGDRMRSITDVARIVGVTSRTLRHYDAIGLLPASSTTAAGYRLYDDAALVRLQRILLLRELGLPLSDIAAALDRDADTATALEVHLDAIERRQERLRRQAASVTHTIHALRRGERLMAENMFDGFAHEEHREEVERRWGADAYARSDAWWRGMSADDRAAWQERSRALQSDWRAAAIAGEDPSGDDAQRLADRHVAWLCAIPGTPAGDGGDVRAYVRGLGDMYVADPRFAANYGGVDGATFVRDALRMWADRADT</sequence>
<dbReference type="InterPro" id="IPR047057">
    <property type="entry name" value="MerR_fam"/>
</dbReference>
<protein>
    <submittedName>
        <fullName evidence="7">MerR family transcriptional regulator</fullName>
    </submittedName>
</protein>
<dbReference type="Pfam" id="PF13411">
    <property type="entry name" value="MerR_1"/>
    <property type="match status" value="1"/>
</dbReference>
<dbReference type="InterPro" id="IPR012925">
    <property type="entry name" value="TipAS_dom"/>
</dbReference>